<dbReference type="EMBL" id="AQHR01000049">
    <property type="protein sequence ID" value="EON77730.1"/>
    <property type="molecule type" value="Genomic_DNA"/>
</dbReference>
<keyword evidence="2" id="KW-1185">Reference proteome</keyword>
<evidence type="ECO:0000313" key="2">
    <source>
        <dbReference type="Proteomes" id="UP000013909"/>
    </source>
</evidence>
<proteinExistence type="predicted"/>
<organism evidence="1 2">
    <name type="scientific">Lunatimonas lonarensis</name>
    <dbReference type="NCBI Taxonomy" id="1232681"/>
    <lineage>
        <taxon>Bacteria</taxon>
        <taxon>Pseudomonadati</taxon>
        <taxon>Bacteroidota</taxon>
        <taxon>Cytophagia</taxon>
        <taxon>Cytophagales</taxon>
        <taxon>Cyclobacteriaceae</taxon>
    </lineage>
</organism>
<accession>R7ZUB1</accession>
<reference evidence="1 2" key="1">
    <citation type="submission" date="2013-02" db="EMBL/GenBank/DDBJ databases">
        <title>A novel strain isolated from Lonar lake, Maharashtra, India.</title>
        <authorList>
            <person name="Singh A."/>
        </authorList>
    </citation>
    <scope>NUCLEOTIDE SEQUENCE [LARGE SCALE GENOMIC DNA]</scope>
    <source>
        <strain evidence="1 2">AK24</strain>
    </source>
</reference>
<dbReference type="STRING" id="1232681.ADIS_1649"/>
<evidence type="ECO:0000313" key="1">
    <source>
        <dbReference type="EMBL" id="EON77730.1"/>
    </source>
</evidence>
<protein>
    <submittedName>
        <fullName evidence="1">Uncharacterized protein</fullName>
    </submittedName>
</protein>
<dbReference type="AlphaFoldDB" id="R7ZUB1"/>
<gene>
    <name evidence="1" type="ORF">ADIS_1649</name>
</gene>
<dbReference type="Proteomes" id="UP000013909">
    <property type="component" value="Unassembled WGS sequence"/>
</dbReference>
<name>R7ZUB1_9BACT</name>
<comment type="caution">
    <text evidence="1">The sequence shown here is derived from an EMBL/GenBank/DDBJ whole genome shotgun (WGS) entry which is preliminary data.</text>
</comment>
<sequence>MNLEKLPVKVIPIAILHPTETVPIGNPHNGGLVVQDILEVRARLHMQGVAILPSRESRGR</sequence>